<keyword evidence="2" id="KW-1185">Reference proteome</keyword>
<evidence type="ECO:0000313" key="2">
    <source>
        <dbReference type="Proteomes" id="UP000305848"/>
    </source>
</evidence>
<gene>
    <name evidence="1" type="ORF">FC093_04475</name>
</gene>
<proteinExistence type="predicted"/>
<evidence type="ECO:0000313" key="1">
    <source>
        <dbReference type="EMBL" id="TKK71057.1"/>
    </source>
</evidence>
<reference evidence="1 2" key="1">
    <citation type="submission" date="2019-05" db="EMBL/GenBank/DDBJ databases">
        <title>Panacibacter sp. strain 17mud1-8 Genome sequencing and assembly.</title>
        <authorList>
            <person name="Chhetri G."/>
        </authorList>
    </citation>
    <scope>NUCLEOTIDE SEQUENCE [LARGE SCALE GENOMIC DNA]</scope>
    <source>
        <strain evidence="1 2">17mud1-8</strain>
    </source>
</reference>
<name>A0A4U3LB66_9BACT</name>
<dbReference type="Gene3D" id="3.10.20.850">
    <property type="entry name" value="Protein of unknown function DUF3861"/>
    <property type="match status" value="1"/>
</dbReference>
<dbReference type="AlphaFoldDB" id="A0A4U3LB66"/>
<dbReference type="InterPro" id="IPR038194">
    <property type="entry name" value="DUF3861_sf"/>
</dbReference>
<dbReference type="OrthoDB" id="119700at2"/>
<dbReference type="InterPro" id="IPR024476">
    <property type="entry name" value="DUF3861"/>
</dbReference>
<accession>A0A4U3LB66</accession>
<organism evidence="1 2">
    <name type="scientific">Ilyomonas limi</name>
    <dbReference type="NCBI Taxonomy" id="2575867"/>
    <lineage>
        <taxon>Bacteria</taxon>
        <taxon>Pseudomonadati</taxon>
        <taxon>Bacteroidota</taxon>
        <taxon>Chitinophagia</taxon>
        <taxon>Chitinophagales</taxon>
        <taxon>Chitinophagaceae</taxon>
        <taxon>Ilyomonas</taxon>
    </lineage>
</organism>
<comment type="caution">
    <text evidence="1">The sequence shown here is derived from an EMBL/GenBank/DDBJ whole genome shotgun (WGS) entry which is preliminary data.</text>
</comment>
<dbReference type="EMBL" id="SZQL01000002">
    <property type="protein sequence ID" value="TKK71057.1"/>
    <property type="molecule type" value="Genomic_DNA"/>
</dbReference>
<dbReference type="RefSeq" id="WP_137260656.1">
    <property type="nucleotide sequence ID" value="NZ_SZQL01000002.1"/>
</dbReference>
<dbReference type="Pfam" id="PF12977">
    <property type="entry name" value="DUF3861"/>
    <property type="match status" value="1"/>
</dbReference>
<sequence length="86" mass="9912">MTAFCYVKRSRAVHKPLQPESNNYDDVFSIIEIIQAKNIFNNKNEAAEFALGLKLFSEVMQKNRKYSLFKALAPAFGTFMKKLKSM</sequence>
<dbReference type="Proteomes" id="UP000305848">
    <property type="component" value="Unassembled WGS sequence"/>
</dbReference>
<protein>
    <submittedName>
        <fullName evidence="1">DUF3861 domain-containing protein</fullName>
    </submittedName>
</protein>